<protein>
    <submittedName>
        <fullName evidence="1">Uncharacterized protein</fullName>
    </submittedName>
</protein>
<proteinExistence type="predicted"/>
<evidence type="ECO:0000313" key="1">
    <source>
        <dbReference type="EMBL" id="CAL1548586.1"/>
    </source>
</evidence>
<reference evidence="1 2" key="1">
    <citation type="submission" date="2024-04" db="EMBL/GenBank/DDBJ databases">
        <authorList>
            <consortium name="Genoscope - CEA"/>
            <person name="William W."/>
        </authorList>
    </citation>
    <scope>NUCLEOTIDE SEQUENCE [LARGE SCALE GENOMIC DNA]</scope>
</reference>
<sequence>MQQVMWKNKVCRDEESLLPVAMKALSKRDKYHRDANAQKKSKEIIKKPLPLKEHEKEMLQRLDFFKGLNVKTEFDNEHAILIGTRENINDAVSKILTEGLIHIQKTVLTDKIVDPTKLDFLKNQKVQTFMNKKYEKENLPAFIKSKDDYIILHNFDQAKTEIMIEILMKQIKCKTLSYDQKFALIQSPKGMQLIEHLCGIGEEKVAAVKLEPVTKSIHIVALKKHFDNLLESIEQFMAENHIVKEEFPFSRAELEYIETFYSREYERFLDNMKRQGISVNYSADKVVLEGQQDGIHEGKMALFSLKDEIKSHQFKVIKFGIKEFLSEKAGRIFIEDFEKLNECVIKMSTSATPRSLGKSTGHIPISSAAKDVAYCILKNCEIWFTQGDILDMITDA</sequence>
<gene>
    <name evidence="1" type="ORF">GSLYS_00021903001</name>
</gene>
<keyword evidence="2" id="KW-1185">Reference proteome</keyword>
<evidence type="ECO:0000313" key="2">
    <source>
        <dbReference type="Proteomes" id="UP001497497"/>
    </source>
</evidence>
<comment type="caution">
    <text evidence="1">The sequence shown here is derived from an EMBL/GenBank/DDBJ whole genome shotgun (WGS) entry which is preliminary data.</text>
</comment>
<dbReference type="Proteomes" id="UP001497497">
    <property type="component" value="Unassembled WGS sequence"/>
</dbReference>
<name>A0AAV2IQZ1_LYMST</name>
<dbReference type="EMBL" id="CAXITT010001453">
    <property type="protein sequence ID" value="CAL1548586.1"/>
    <property type="molecule type" value="Genomic_DNA"/>
</dbReference>
<dbReference type="AlphaFoldDB" id="A0AAV2IQZ1"/>
<feature type="non-terminal residue" evidence="1">
    <location>
        <position position="396"/>
    </location>
</feature>
<accession>A0AAV2IQZ1</accession>
<organism evidence="1 2">
    <name type="scientific">Lymnaea stagnalis</name>
    <name type="common">Great pond snail</name>
    <name type="synonym">Helix stagnalis</name>
    <dbReference type="NCBI Taxonomy" id="6523"/>
    <lineage>
        <taxon>Eukaryota</taxon>
        <taxon>Metazoa</taxon>
        <taxon>Spiralia</taxon>
        <taxon>Lophotrochozoa</taxon>
        <taxon>Mollusca</taxon>
        <taxon>Gastropoda</taxon>
        <taxon>Heterobranchia</taxon>
        <taxon>Euthyneura</taxon>
        <taxon>Panpulmonata</taxon>
        <taxon>Hygrophila</taxon>
        <taxon>Lymnaeoidea</taxon>
        <taxon>Lymnaeidae</taxon>
        <taxon>Lymnaea</taxon>
    </lineage>
</organism>